<dbReference type="InterPro" id="IPR002156">
    <property type="entry name" value="RNaseH_domain"/>
</dbReference>
<evidence type="ECO:0000313" key="4">
    <source>
        <dbReference type="EMBL" id="KAF4358253.1"/>
    </source>
</evidence>
<evidence type="ECO:0008006" key="6">
    <source>
        <dbReference type="Google" id="ProtNLM"/>
    </source>
</evidence>
<dbReference type="InterPro" id="IPR044730">
    <property type="entry name" value="RNase_H-like_dom_plant"/>
</dbReference>
<dbReference type="EMBL" id="JAATIQ010000389">
    <property type="protein sequence ID" value="KAF4358253.1"/>
    <property type="molecule type" value="Genomic_DNA"/>
</dbReference>
<organism evidence="4 5">
    <name type="scientific">Cannabis sativa</name>
    <name type="common">Hemp</name>
    <name type="synonym">Marijuana</name>
    <dbReference type="NCBI Taxonomy" id="3483"/>
    <lineage>
        <taxon>Eukaryota</taxon>
        <taxon>Viridiplantae</taxon>
        <taxon>Streptophyta</taxon>
        <taxon>Embryophyta</taxon>
        <taxon>Tracheophyta</taxon>
        <taxon>Spermatophyta</taxon>
        <taxon>Magnoliopsida</taxon>
        <taxon>eudicotyledons</taxon>
        <taxon>Gunneridae</taxon>
        <taxon>Pentapetalae</taxon>
        <taxon>rosids</taxon>
        <taxon>fabids</taxon>
        <taxon>Rosales</taxon>
        <taxon>Cannabaceae</taxon>
        <taxon>Cannabis</taxon>
    </lineage>
</organism>
<gene>
    <name evidence="4" type="ORF">G4B88_030557</name>
</gene>
<evidence type="ECO:0000259" key="3">
    <source>
        <dbReference type="Pfam" id="PF13966"/>
    </source>
</evidence>
<dbReference type="PANTHER" id="PTHR47074">
    <property type="entry name" value="BNAC02G40300D PROTEIN"/>
    <property type="match status" value="1"/>
</dbReference>
<feature type="region of interest" description="Disordered" evidence="1">
    <location>
        <begin position="1"/>
        <end position="59"/>
    </location>
</feature>
<evidence type="ECO:0000256" key="1">
    <source>
        <dbReference type="SAM" id="MobiDB-lite"/>
    </source>
</evidence>
<feature type="region of interest" description="Disordered" evidence="1">
    <location>
        <begin position="309"/>
        <end position="371"/>
    </location>
</feature>
<dbReference type="CDD" id="cd06222">
    <property type="entry name" value="RNase_H_like"/>
    <property type="match status" value="1"/>
</dbReference>
<dbReference type="InterPro" id="IPR012337">
    <property type="entry name" value="RNaseH-like_sf"/>
</dbReference>
<dbReference type="PANTHER" id="PTHR47074:SF11">
    <property type="entry name" value="REVERSE TRANSCRIPTASE-LIKE PROTEIN"/>
    <property type="match status" value="1"/>
</dbReference>
<keyword evidence="5" id="KW-1185">Reference proteome</keyword>
<dbReference type="GO" id="GO:0003676">
    <property type="term" value="F:nucleic acid binding"/>
    <property type="evidence" value="ECO:0007669"/>
    <property type="project" value="InterPro"/>
</dbReference>
<dbReference type="Pfam" id="PF13456">
    <property type="entry name" value="RVT_3"/>
    <property type="match status" value="1"/>
</dbReference>
<dbReference type="InterPro" id="IPR036397">
    <property type="entry name" value="RNaseH_sf"/>
</dbReference>
<dbReference type="Gene3D" id="3.30.420.10">
    <property type="entry name" value="Ribonuclease H-like superfamily/Ribonuclease H"/>
    <property type="match status" value="1"/>
</dbReference>
<sequence length="780" mass="86932">MEELRVTEERSEANALQTETEVMPPETEQPQKRQSESMSLGEKGKSSEIQDQVETECSRQKEFAYPPVGEAVPLYGVWMKTNSVERSCFDRRNGGFVGRIGPIHERVVHGLQSLTIQETGGDVGETTIRGTRGNGGPHMAELLSGSVTNPIRTDRTEANVLGKESQKNVVRATPPRTIKGDHPMANLEKNPNDDEVILSLMPNVGPSAAQMLEHPHQHVCKSRTPHQYPEPVPIEWNIGLGLQENMAQFANNSGHNALAENLLISQDKEGIQAHDNPGPGHKKRKASIHYLPIDEKGQPIPEALVRNKESDRTFAPNGSPSFVIGKNDSEAREGGRKLKSKSNSSSSKKRGRPRKSGAFSSPQKNHESGSALQMWHKKSFGDNEANLKLLENRTVSDLIIHDHNQWNTRYVIFLFGHTVGKQIVTIDIVGGLGKDLVVWKRSPKGTFTVKEAYWQENEHKFGCTHESWKMIWSKELHPRASLFLWRMCSGALPTRDKIGSMENVKCVICEDSIESPIHVFFECHLAKTLWFGAPLPVRIDLIQGEDVKTRIMNLCSNFGRDDRLRILLCGYVVWDTIWHYRNSILHGGKNRDVPGLMAEILNRFSEMVANVVPDPVVPPQLVQQYQFGAPFNSKVLFSDGSFKDGWCGMAVIGLDRINMEWHSICSSGDGLSALEAELKAIALGLQWAIKSNWSSVTILSDCLVAVTALKGRSVPDWKLAGDFFKVLQLVDLFSSCTFLHVKRDCIFGVNDLAVQARRLRIVDSICLGDGLPPVNPIFFA</sequence>
<feature type="compositionally biased region" description="Polar residues" evidence="1">
    <location>
        <begin position="358"/>
        <end position="371"/>
    </location>
</feature>
<name>A0A7J6EIM0_CANSA</name>
<feature type="domain" description="RNase H type-1" evidence="2">
    <location>
        <begin position="643"/>
        <end position="753"/>
    </location>
</feature>
<feature type="compositionally biased region" description="Basic and acidic residues" evidence="1">
    <location>
        <begin position="327"/>
        <end position="336"/>
    </location>
</feature>
<dbReference type="Proteomes" id="UP000583929">
    <property type="component" value="Unassembled WGS sequence"/>
</dbReference>
<dbReference type="InterPro" id="IPR052929">
    <property type="entry name" value="RNase_H-like_EbsB-rel"/>
</dbReference>
<reference evidence="4 5" key="1">
    <citation type="journal article" date="2020" name="bioRxiv">
        <title>Sequence and annotation of 42 cannabis genomes reveals extensive copy number variation in cannabinoid synthesis and pathogen resistance genes.</title>
        <authorList>
            <person name="Mckernan K.J."/>
            <person name="Helbert Y."/>
            <person name="Kane L.T."/>
            <person name="Ebling H."/>
            <person name="Zhang L."/>
            <person name="Liu B."/>
            <person name="Eaton Z."/>
            <person name="Mclaughlin S."/>
            <person name="Kingan S."/>
            <person name="Baybayan P."/>
            <person name="Concepcion G."/>
            <person name="Jordan M."/>
            <person name="Riva A."/>
            <person name="Barbazuk W."/>
            <person name="Harkins T."/>
        </authorList>
    </citation>
    <scope>NUCLEOTIDE SEQUENCE [LARGE SCALE GENOMIC DNA]</scope>
    <source>
        <strain evidence="5">cv. Jamaican Lion 4</strain>
        <tissue evidence="4">Leaf</tissue>
    </source>
</reference>
<evidence type="ECO:0000259" key="2">
    <source>
        <dbReference type="Pfam" id="PF13456"/>
    </source>
</evidence>
<dbReference type="SUPFAM" id="SSF53098">
    <property type="entry name" value="Ribonuclease H-like"/>
    <property type="match status" value="1"/>
</dbReference>
<comment type="caution">
    <text evidence="4">The sequence shown here is derived from an EMBL/GenBank/DDBJ whole genome shotgun (WGS) entry which is preliminary data.</text>
</comment>
<feature type="domain" description="Reverse transcriptase zinc-binding" evidence="3">
    <location>
        <begin position="447"/>
        <end position="530"/>
    </location>
</feature>
<dbReference type="AlphaFoldDB" id="A0A7J6EIM0"/>
<dbReference type="GO" id="GO:0004523">
    <property type="term" value="F:RNA-DNA hybrid ribonuclease activity"/>
    <property type="evidence" value="ECO:0007669"/>
    <property type="project" value="InterPro"/>
</dbReference>
<accession>A0A7J6EIM0</accession>
<dbReference type="Pfam" id="PF13966">
    <property type="entry name" value="zf-RVT"/>
    <property type="match status" value="1"/>
</dbReference>
<evidence type="ECO:0000313" key="5">
    <source>
        <dbReference type="Proteomes" id="UP000583929"/>
    </source>
</evidence>
<dbReference type="InterPro" id="IPR026960">
    <property type="entry name" value="RVT-Znf"/>
</dbReference>
<feature type="compositionally biased region" description="Basic and acidic residues" evidence="1">
    <location>
        <begin position="1"/>
        <end position="12"/>
    </location>
</feature>
<proteinExistence type="predicted"/>
<protein>
    <recommendedName>
        <fullName evidence="6">RNase H type-1 domain-containing protein</fullName>
    </recommendedName>
</protein>